<feature type="coiled-coil region" evidence="1">
    <location>
        <begin position="447"/>
        <end position="488"/>
    </location>
</feature>
<proteinExistence type="predicted"/>
<keyword evidence="3" id="KW-1185">Reference proteome</keyword>
<name>A0A4S8HWC2_9BACT</name>
<organism evidence="2 3">
    <name type="scientific">Niastella caeni</name>
    <dbReference type="NCBI Taxonomy" id="2569763"/>
    <lineage>
        <taxon>Bacteria</taxon>
        <taxon>Pseudomonadati</taxon>
        <taxon>Bacteroidota</taxon>
        <taxon>Chitinophagia</taxon>
        <taxon>Chitinophagales</taxon>
        <taxon>Chitinophagaceae</taxon>
        <taxon>Niastella</taxon>
    </lineage>
</organism>
<gene>
    <name evidence="2" type="ORF">FAM09_13485</name>
</gene>
<protein>
    <recommendedName>
        <fullName evidence="4">Peptidase S74 domain-containing protein</fullName>
    </recommendedName>
</protein>
<reference evidence="2 3" key="1">
    <citation type="submission" date="2019-04" db="EMBL/GenBank/DDBJ databases">
        <title>Niastella caeni sp. nov., isolated from activated sludge.</title>
        <authorList>
            <person name="Sheng M."/>
        </authorList>
    </citation>
    <scope>NUCLEOTIDE SEQUENCE [LARGE SCALE GENOMIC DNA]</scope>
    <source>
        <strain evidence="2 3">HX-2-15</strain>
    </source>
</reference>
<accession>A0A4S8HWC2</accession>
<keyword evidence="1" id="KW-0175">Coiled coil</keyword>
<evidence type="ECO:0008006" key="4">
    <source>
        <dbReference type="Google" id="ProtNLM"/>
    </source>
</evidence>
<dbReference type="EMBL" id="STFF01000003">
    <property type="protein sequence ID" value="THU39511.1"/>
    <property type="molecule type" value="Genomic_DNA"/>
</dbReference>
<dbReference type="RefSeq" id="WP_136577643.1">
    <property type="nucleotide sequence ID" value="NZ_STFF01000003.1"/>
</dbReference>
<sequence length="490" mass="51994">MRIPKILLTSLFSFIVLFIHAQSWTPSNPNIYFTGGNVGIGTSTPETNLHVAGHLAATYGGLSGFTQLWGDNAIIFKAGNTSGLRFGSATTLGAAGWSEKMRISDQGFLGIGTTTPASMLDIVTGVGDGTTNEANCLRLRHTSTTSNSQLLQLGVSNVGIGGNNNGYGYISSVYWGGSENNPLVLNPKGGPVGIGLTSGVLWNTTAKDAVAIRASGSAANNSLMGKLVFAHGASYGGNSSFIAGVYDKPVFSSGAGMVFHTISGPDISGVDGVERMRISSDGNVGIGTSNPTQKLSIQAITGNAVDMALRNQDGTPLLSLAADGSAYSSISSYYGLTFNSNNSPYYSFKIAGTEQFKIDGSGNVGIGTSNPQAKLAVNGDIFSKKVKVTQTGWPDYVFQTNYRLRPLSEVEQYIKQYNHLPEVPTAEEVAKNGLDVGDNQATLLKKIEELTLYVIEQNKQIKKLTEENKELEVLKKEMEEVKAAIRQIKK</sequence>
<evidence type="ECO:0000313" key="3">
    <source>
        <dbReference type="Proteomes" id="UP000306918"/>
    </source>
</evidence>
<evidence type="ECO:0000313" key="2">
    <source>
        <dbReference type="EMBL" id="THU39511.1"/>
    </source>
</evidence>
<dbReference type="Proteomes" id="UP000306918">
    <property type="component" value="Unassembled WGS sequence"/>
</dbReference>
<evidence type="ECO:0000256" key="1">
    <source>
        <dbReference type="SAM" id="Coils"/>
    </source>
</evidence>
<dbReference type="OrthoDB" id="9793307at2"/>
<comment type="caution">
    <text evidence="2">The sequence shown here is derived from an EMBL/GenBank/DDBJ whole genome shotgun (WGS) entry which is preliminary data.</text>
</comment>
<dbReference type="AlphaFoldDB" id="A0A4S8HWC2"/>